<gene>
    <name evidence="3" type="ORF">HYFRA_00013137</name>
</gene>
<evidence type="ECO:0000256" key="1">
    <source>
        <dbReference type="SAM" id="Coils"/>
    </source>
</evidence>
<reference evidence="3" key="1">
    <citation type="submission" date="2021-07" db="EMBL/GenBank/DDBJ databases">
        <authorList>
            <person name="Durling M."/>
        </authorList>
    </citation>
    <scope>NUCLEOTIDE SEQUENCE</scope>
</reference>
<feature type="region of interest" description="Disordered" evidence="2">
    <location>
        <begin position="1"/>
        <end position="60"/>
    </location>
</feature>
<dbReference type="OrthoDB" id="10384085at2759"/>
<accession>A0A9N9L8X2</accession>
<feature type="region of interest" description="Disordered" evidence="2">
    <location>
        <begin position="81"/>
        <end position="101"/>
    </location>
</feature>
<name>A0A9N9L8X2_9HELO</name>
<evidence type="ECO:0000313" key="3">
    <source>
        <dbReference type="EMBL" id="CAG8959865.1"/>
    </source>
</evidence>
<dbReference type="Proteomes" id="UP000696280">
    <property type="component" value="Unassembled WGS sequence"/>
</dbReference>
<organism evidence="3 4">
    <name type="scientific">Hymenoscyphus fraxineus</name>
    <dbReference type="NCBI Taxonomy" id="746836"/>
    <lineage>
        <taxon>Eukaryota</taxon>
        <taxon>Fungi</taxon>
        <taxon>Dikarya</taxon>
        <taxon>Ascomycota</taxon>
        <taxon>Pezizomycotina</taxon>
        <taxon>Leotiomycetes</taxon>
        <taxon>Helotiales</taxon>
        <taxon>Helotiaceae</taxon>
        <taxon>Hymenoscyphus</taxon>
    </lineage>
</organism>
<keyword evidence="4" id="KW-1185">Reference proteome</keyword>
<sequence length="364" mass="40483">MYYIPFLSPKKPKQYVSSATKAQDTSKHPHQSEGSPTFNASQTETPSEDDNIPGSPLLSGSWLDLSTESAAYSLGSHQTSLFPQDAQDSKPHRSLSITRKPSCSSSTYEILSHSAIQHEMDLDAAEAARQQALELQKMMEEEEFLRKDAEARAAIREQDRIQREKDLEGGMCGYERNCPFGDDTYFEDLIVGEDGNLRKRTEEEDRVYREKCEKEEEEKKVVGERVAREAKRVEEKETVSRMRIAEEIMEAAGEDVCASGFCGCKHIQKSGVADGGEGQIDGSDGDSVEACSIAVEEASPRSSTESSTKSYHSNQGEVKEENSPTTAATSPLRNTATRVMGMKTIGLIKFFENKEKEKDPKHEK</sequence>
<keyword evidence="1" id="KW-0175">Coiled coil</keyword>
<feature type="compositionally biased region" description="Polar residues" evidence="2">
    <location>
        <begin position="323"/>
        <end position="337"/>
    </location>
</feature>
<protein>
    <submittedName>
        <fullName evidence="3">Uncharacterized protein</fullName>
    </submittedName>
</protein>
<evidence type="ECO:0000256" key="2">
    <source>
        <dbReference type="SAM" id="MobiDB-lite"/>
    </source>
</evidence>
<feature type="region of interest" description="Disordered" evidence="2">
    <location>
        <begin position="296"/>
        <end position="338"/>
    </location>
</feature>
<feature type="compositionally biased region" description="Polar residues" evidence="2">
    <location>
        <begin position="32"/>
        <end position="45"/>
    </location>
</feature>
<comment type="caution">
    <text evidence="3">The sequence shown here is derived from an EMBL/GenBank/DDBJ whole genome shotgun (WGS) entry which is preliminary data.</text>
</comment>
<feature type="compositionally biased region" description="Low complexity" evidence="2">
    <location>
        <begin position="300"/>
        <end position="313"/>
    </location>
</feature>
<proteinExistence type="predicted"/>
<feature type="coiled-coil region" evidence="1">
    <location>
        <begin position="122"/>
        <end position="152"/>
    </location>
</feature>
<dbReference type="AlphaFoldDB" id="A0A9N9L8X2"/>
<evidence type="ECO:0000313" key="4">
    <source>
        <dbReference type="Proteomes" id="UP000696280"/>
    </source>
</evidence>
<dbReference type="EMBL" id="CAJVRL010000093">
    <property type="protein sequence ID" value="CAG8959865.1"/>
    <property type="molecule type" value="Genomic_DNA"/>
</dbReference>